<dbReference type="EMBL" id="CP130318">
    <property type="protein sequence ID" value="WNQ12892.1"/>
    <property type="molecule type" value="Genomic_DNA"/>
</dbReference>
<dbReference type="Pfam" id="PF13578">
    <property type="entry name" value="Methyltransf_24"/>
    <property type="match status" value="1"/>
</dbReference>
<reference evidence="1 2" key="1">
    <citation type="submission" date="2022-02" db="EMBL/GenBank/DDBJ databases">
        <title>Paenibacillus sp. MBLB1776 Whole Genome Shotgun Sequencing.</title>
        <authorList>
            <person name="Hwang C.Y."/>
            <person name="Cho E.-S."/>
            <person name="Seo M.-J."/>
        </authorList>
    </citation>
    <scope>NUCLEOTIDE SEQUENCE [LARGE SCALE GENOMIC DNA]</scope>
    <source>
        <strain evidence="1 2">MBLB1776</strain>
    </source>
</reference>
<dbReference type="GO" id="GO:0032259">
    <property type="term" value="P:methylation"/>
    <property type="evidence" value="ECO:0007669"/>
    <property type="project" value="UniProtKB-KW"/>
</dbReference>
<keyword evidence="2" id="KW-1185">Reference proteome</keyword>
<gene>
    <name evidence="1" type="ORF">MJA45_07630</name>
</gene>
<dbReference type="SUPFAM" id="SSF53335">
    <property type="entry name" value="S-adenosyl-L-methionine-dependent methyltransferases"/>
    <property type="match status" value="1"/>
</dbReference>
<organism evidence="1 2">
    <name type="scientific">Paenibacillus aurantius</name>
    <dbReference type="NCBI Taxonomy" id="2918900"/>
    <lineage>
        <taxon>Bacteria</taxon>
        <taxon>Bacillati</taxon>
        <taxon>Bacillota</taxon>
        <taxon>Bacilli</taxon>
        <taxon>Bacillales</taxon>
        <taxon>Paenibacillaceae</taxon>
        <taxon>Paenibacillus</taxon>
    </lineage>
</organism>
<dbReference type="AlphaFoldDB" id="A0AA96LFE7"/>
<keyword evidence="1" id="KW-0808">Transferase</keyword>
<dbReference type="GO" id="GO:0008168">
    <property type="term" value="F:methyltransferase activity"/>
    <property type="evidence" value="ECO:0007669"/>
    <property type="project" value="UniProtKB-KW"/>
</dbReference>
<name>A0AA96LFE7_9BACL</name>
<evidence type="ECO:0000313" key="1">
    <source>
        <dbReference type="EMBL" id="WNQ12892.1"/>
    </source>
</evidence>
<proteinExistence type="predicted"/>
<dbReference type="KEGG" id="paun:MJA45_07630"/>
<dbReference type="InterPro" id="IPR029063">
    <property type="entry name" value="SAM-dependent_MTases_sf"/>
</dbReference>
<protein>
    <submittedName>
        <fullName evidence="1">Class I SAM-dependent methyltransferase</fullName>
        <ecNumber evidence="1">2.1.1.-</ecNumber>
    </submittedName>
</protein>
<sequence length="227" mass="25558">MHRFWDSLIYPLFKQFTPRHIVEIGALAGDNTVKVLDYCSEVGGTLTIIDPASHFAFEKLNKRYGGHHRFIQALSLEVLPALREVDAVLIDGDHNWYTVYHELKIIEKLPRFPLVLLHDIEWPYGRRDLYYNPSTIPSKHRQPYSTLGIMPGQSELVEGGVNQGMNHALREGGPKNGVRTAVEDFLKQSSVPLSFHGVASHHGLGILAPDDPDVNRLIHHFTVVSGL</sequence>
<accession>A0AA96LFE7</accession>
<dbReference type="EC" id="2.1.1.-" evidence="1"/>
<evidence type="ECO:0000313" key="2">
    <source>
        <dbReference type="Proteomes" id="UP001305702"/>
    </source>
</evidence>
<dbReference type="Gene3D" id="3.40.50.150">
    <property type="entry name" value="Vaccinia Virus protein VP39"/>
    <property type="match status" value="1"/>
</dbReference>
<dbReference type="RefSeq" id="WP_315606671.1">
    <property type="nucleotide sequence ID" value="NZ_CP130318.1"/>
</dbReference>
<keyword evidence="1" id="KW-0489">Methyltransferase</keyword>
<dbReference type="Proteomes" id="UP001305702">
    <property type="component" value="Chromosome"/>
</dbReference>